<evidence type="ECO:0000256" key="2">
    <source>
        <dbReference type="ARBA" id="ARBA00023015"/>
    </source>
</evidence>
<feature type="domain" description="HTH lysR-type" evidence="5">
    <location>
        <begin position="1"/>
        <end position="61"/>
    </location>
</feature>
<dbReference type="SUPFAM" id="SSF46785">
    <property type="entry name" value="Winged helix' DNA-binding domain"/>
    <property type="match status" value="1"/>
</dbReference>
<evidence type="ECO:0000256" key="1">
    <source>
        <dbReference type="ARBA" id="ARBA00009437"/>
    </source>
</evidence>
<keyword evidence="3" id="KW-0238">DNA-binding</keyword>
<reference evidence="6 7" key="1">
    <citation type="submission" date="2021-01" db="EMBL/GenBank/DDBJ databases">
        <title>Whole genome shotgun sequence of Plantactinospora endophytica NBRC 110450.</title>
        <authorList>
            <person name="Komaki H."/>
            <person name="Tamura T."/>
        </authorList>
    </citation>
    <scope>NUCLEOTIDE SEQUENCE [LARGE SCALE GENOMIC DNA]</scope>
    <source>
        <strain evidence="6 7">NBRC 110450</strain>
    </source>
</reference>
<dbReference type="Proteomes" id="UP000646749">
    <property type="component" value="Unassembled WGS sequence"/>
</dbReference>
<evidence type="ECO:0000313" key="7">
    <source>
        <dbReference type="Proteomes" id="UP000646749"/>
    </source>
</evidence>
<comment type="caution">
    <text evidence="6">The sequence shown here is derived from an EMBL/GenBank/DDBJ whole genome shotgun (WGS) entry which is preliminary data.</text>
</comment>
<dbReference type="InterPro" id="IPR036390">
    <property type="entry name" value="WH_DNA-bd_sf"/>
</dbReference>
<name>A0ABQ4E8S5_9ACTN</name>
<dbReference type="PRINTS" id="PR00039">
    <property type="entry name" value="HTHLYSR"/>
</dbReference>
<dbReference type="Gene3D" id="3.40.190.290">
    <property type="match status" value="1"/>
</dbReference>
<dbReference type="Gene3D" id="3.40.190.10">
    <property type="entry name" value="Periplasmic binding protein-like II"/>
    <property type="match status" value="2"/>
</dbReference>
<proteinExistence type="inferred from homology"/>
<dbReference type="Gene3D" id="1.10.10.10">
    <property type="entry name" value="Winged helix-like DNA-binding domain superfamily/Winged helix DNA-binding domain"/>
    <property type="match status" value="1"/>
</dbReference>
<dbReference type="RefSeq" id="WP_203869535.1">
    <property type="nucleotide sequence ID" value="NZ_BONW01000034.1"/>
</dbReference>
<evidence type="ECO:0000256" key="4">
    <source>
        <dbReference type="ARBA" id="ARBA00023163"/>
    </source>
</evidence>
<dbReference type="PANTHER" id="PTHR30346">
    <property type="entry name" value="TRANSCRIPTIONAL DUAL REGULATOR HCAR-RELATED"/>
    <property type="match status" value="1"/>
</dbReference>
<dbReference type="SUPFAM" id="SSF53850">
    <property type="entry name" value="Periplasmic binding protein-like II"/>
    <property type="match status" value="2"/>
</dbReference>
<dbReference type="CDD" id="cd08414">
    <property type="entry name" value="PBP2_LTTR_aromatics_like"/>
    <property type="match status" value="1"/>
</dbReference>
<dbReference type="PANTHER" id="PTHR30346:SF0">
    <property type="entry name" value="HCA OPERON TRANSCRIPTIONAL ACTIVATOR HCAR"/>
    <property type="match status" value="1"/>
</dbReference>
<keyword evidence="2" id="KW-0805">Transcription regulation</keyword>
<dbReference type="Pfam" id="PF00126">
    <property type="entry name" value="HTH_1"/>
    <property type="match status" value="1"/>
</dbReference>
<sequence length="342" mass="35863">MDVHLRELRYFVAVAEELHFTRAAERLFVSQPALSKQIRALETRLGFPLFGRTAARGVWLTPAGGALLPAARQTLATFEEGLTAARPLARRRTFTVGMQTAVGRDLQGPALQAFQASAEGWTVSIRLVGWTDPTAGLADGSSDVAFVWLPVPADGLDTRTLARERRWVALAANHRLAGTVGRHLDSGGTGLRPAGTGEAGAGPAGIAVGGAVVTGPDPNGADPAGVAEPTAVRFTDLLAEPFVALPAAAGPLRDFWLGLPERGGRAPVVAGEASTPDEVFEMVAAGLGVALLAEGNVDLYRRRGVVCRPVHGLAPAELAVAWRVGDERKVVADFLHRLPAPL</sequence>
<evidence type="ECO:0000259" key="5">
    <source>
        <dbReference type="PROSITE" id="PS50931"/>
    </source>
</evidence>
<keyword evidence="7" id="KW-1185">Reference proteome</keyword>
<protein>
    <submittedName>
        <fullName evidence="6">LysR family transcriptional regulator</fullName>
    </submittedName>
</protein>
<dbReference type="EMBL" id="BONW01000034">
    <property type="protein sequence ID" value="GIG91135.1"/>
    <property type="molecule type" value="Genomic_DNA"/>
</dbReference>
<accession>A0ABQ4E8S5</accession>
<comment type="similarity">
    <text evidence="1">Belongs to the LysR transcriptional regulatory family.</text>
</comment>
<dbReference type="InterPro" id="IPR036388">
    <property type="entry name" value="WH-like_DNA-bd_sf"/>
</dbReference>
<evidence type="ECO:0000313" key="6">
    <source>
        <dbReference type="EMBL" id="GIG91135.1"/>
    </source>
</evidence>
<dbReference type="InterPro" id="IPR000847">
    <property type="entry name" value="LysR_HTH_N"/>
</dbReference>
<gene>
    <name evidence="6" type="ORF">Pen02_60710</name>
</gene>
<dbReference type="PROSITE" id="PS50931">
    <property type="entry name" value="HTH_LYSR"/>
    <property type="match status" value="1"/>
</dbReference>
<organism evidence="6 7">
    <name type="scientific">Plantactinospora endophytica</name>
    <dbReference type="NCBI Taxonomy" id="673535"/>
    <lineage>
        <taxon>Bacteria</taxon>
        <taxon>Bacillati</taxon>
        <taxon>Actinomycetota</taxon>
        <taxon>Actinomycetes</taxon>
        <taxon>Micromonosporales</taxon>
        <taxon>Micromonosporaceae</taxon>
        <taxon>Plantactinospora</taxon>
    </lineage>
</organism>
<dbReference type="Pfam" id="PF03466">
    <property type="entry name" value="LysR_substrate"/>
    <property type="match status" value="2"/>
</dbReference>
<dbReference type="InterPro" id="IPR005119">
    <property type="entry name" value="LysR_subst-bd"/>
</dbReference>
<keyword evidence="4" id="KW-0804">Transcription</keyword>
<evidence type="ECO:0000256" key="3">
    <source>
        <dbReference type="ARBA" id="ARBA00023125"/>
    </source>
</evidence>